<feature type="transmembrane region" description="Helical" evidence="1">
    <location>
        <begin position="14"/>
        <end position="34"/>
    </location>
</feature>
<keyword evidence="3" id="KW-1185">Reference proteome</keyword>
<reference evidence="2 3" key="1">
    <citation type="submission" date="2020-03" db="EMBL/GenBank/DDBJ databases">
        <title>Whole genome shotgun sequence of Phytohabitans houttuyneae NBRC 108639.</title>
        <authorList>
            <person name="Komaki H."/>
            <person name="Tamura T."/>
        </authorList>
    </citation>
    <scope>NUCLEOTIDE SEQUENCE [LARGE SCALE GENOMIC DNA]</scope>
    <source>
        <strain evidence="2 3">NBRC 108639</strain>
    </source>
</reference>
<accession>A0A6V8KDH7</accession>
<dbReference type="EMBL" id="BLPF01000002">
    <property type="protein sequence ID" value="GFJ81844.1"/>
    <property type="molecule type" value="Genomic_DNA"/>
</dbReference>
<gene>
    <name evidence="2" type="ORF">Phou_060240</name>
</gene>
<proteinExistence type="predicted"/>
<reference evidence="2 3" key="2">
    <citation type="submission" date="2020-03" db="EMBL/GenBank/DDBJ databases">
        <authorList>
            <person name="Ichikawa N."/>
            <person name="Kimura A."/>
            <person name="Kitahashi Y."/>
            <person name="Uohara A."/>
        </authorList>
    </citation>
    <scope>NUCLEOTIDE SEQUENCE [LARGE SCALE GENOMIC DNA]</scope>
    <source>
        <strain evidence="2 3">NBRC 108639</strain>
    </source>
</reference>
<protein>
    <submittedName>
        <fullName evidence="2">Uncharacterized protein</fullName>
    </submittedName>
</protein>
<feature type="transmembrane region" description="Helical" evidence="1">
    <location>
        <begin position="41"/>
        <end position="62"/>
    </location>
</feature>
<dbReference type="AlphaFoldDB" id="A0A6V8KDH7"/>
<organism evidence="2 3">
    <name type="scientific">Phytohabitans houttuyneae</name>
    <dbReference type="NCBI Taxonomy" id="1076126"/>
    <lineage>
        <taxon>Bacteria</taxon>
        <taxon>Bacillati</taxon>
        <taxon>Actinomycetota</taxon>
        <taxon>Actinomycetes</taxon>
        <taxon>Micromonosporales</taxon>
        <taxon>Micromonosporaceae</taxon>
    </lineage>
</organism>
<sequence>MTAPPLPPKSPRKALILELACGLGGVYGVGNIWVERTERGLIGMFGFWLVALTLGCVAGLFVDSELHWLGGLALAWLLFAVPMGRSAVEGAQEFNSRWASSDA</sequence>
<dbReference type="RefSeq" id="WP_173061589.1">
    <property type="nucleotide sequence ID" value="NZ_BAABGO010000022.1"/>
</dbReference>
<dbReference type="Proteomes" id="UP000482800">
    <property type="component" value="Unassembled WGS sequence"/>
</dbReference>
<keyword evidence="1" id="KW-0472">Membrane</keyword>
<comment type="caution">
    <text evidence="2">The sequence shown here is derived from an EMBL/GenBank/DDBJ whole genome shotgun (WGS) entry which is preliminary data.</text>
</comment>
<name>A0A6V8KDH7_9ACTN</name>
<evidence type="ECO:0000313" key="2">
    <source>
        <dbReference type="EMBL" id="GFJ81844.1"/>
    </source>
</evidence>
<evidence type="ECO:0000313" key="3">
    <source>
        <dbReference type="Proteomes" id="UP000482800"/>
    </source>
</evidence>
<evidence type="ECO:0000256" key="1">
    <source>
        <dbReference type="SAM" id="Phobius"/>
    </source>
</evidence>
<keyword evidence="1" id="KW-1133">Transmembrane helix</keyword>
<keyword evidence="1" id="KW-0812">Transmembrane</keyword>
<feature type="transmembrane region" description="Helical" evidence="1">
    <location>
        <begin position="68"/>
        <end position="88"/>
    </location>
</feature>